<sequence>MQSCESSGDSANDPLSRGLRRRGQPRVVVIGAGLAGLAAAKALLEQGFTDVTVLEASTCIGGRVQSVKLGHATFELGATWIHGSHGNPIYHLAEANGLLEETTDGERSVGRISLYSKNGVACYLTNRGHRIPKDVVEEFSDLYNEVYNLTQEFFRHGKPVNAESQNSVGVFTREEVRNRIRDDPDDPEATKCLKLAMIQQYLKVESCESSSHSMDDVSLSAFGEWTEIPGAHHIIPSGFIRVVELLAEGIPAHVIQLGKPVRCVHWDQASARPRGPEIEPRGEGDHNLDAGEGGQGGEEPRGDGRDEDEQWPVLVECEDCEVIPADHVIVTVSLGVLKRQYTSFFRPGLPTEKVAAIHRLGIGTTDKIFLEFEEPFWGPECNSIQFVWEDEAESGTLTYPPELWYRKICGFDVLYPPERYGHVLSGWICGEEALVMEKCDDEAVAEICTEMLRQFTGNPNIPKPRRILRSAWGSNPYFRGSYSYTQVGSSGADVEKLAKPLPYTESSKLAQGSSSKQQPGHLLSSKCSEQSLDPNRGSIKPMQVLFSGEATHRKYYSTTHGALLSGQREAARLIEMYQDLFQQGT</sequence>
<dbReference type="FunFam" id="3.90.660.10:FF:000003">
    <property type="entry name" value="spermine oxidase isoform X2"/>
    <property type="match status" value="1"/>
</dbReference>
<accession>A0A6J2A7A0</accession>
<evidence type="ECO:0000313" key="8">
    <source>
        <dbReference type="RefSeq" id="XP_053056182.1"/>
    </source>
</evidence>
<evidence type="ECO:0000313" key="6">
    <source>
        <dbReference type="Proteomes" id="UP001652583"/>
    </source>
</evidence>
<evidence type="ECO:0000313" key="7">
    <source>
        <dbReference type="RefSeq" id="XP_026925429.1"/>
    </source>
</evidence>
<dbReference type="Gene3D" id="3.50.50.60">
    <property type="entry name" value="FAD/NAD(P)-binding domain"/>
    <property type="match status" value="2"/>
</dbReference>
<feature type="region of interest" description="Disordered" evidence="4">
    <location>
        <begin position="507"/>
        <end position="539"/>
    </location>
</feature>
<dbReference type="FunFam" id="3.90.660.10:FF:000004">
    <property type="entry name" value="spermine oxidase isoform X2"/>
    <property type="match status" value="1"/>
</dbReference>
<evidence type="ECO:0000313" key="9">
    <source>
        <dbReference type="RefSeq" id="XP_053056183.1"/>
    </source>
</evidence>
<dbReference type="PANTHER" id="PTHR10742">
    <property type="entry name" value="FLAVIN MONOAMINE OXIDASE"/>
    <property type="match status" value="1"/>
</dbReference>
<keyword evidence="6" id="KW-1185">Reference proteome</keyword>
<dbReference type="FunFam" id="3.50.50.60:FF:000268">
    <property type="entry name" value="spermine oxidase isoform X2"/>
    <property type="match status" value="1"/>
</dbReference>
<evidence type="ECO:0000256" key="3">
    <source>
        <dbReference type="ARBA" id="ARBA00022827"/>
    </source>
</evidence>
<keyword evidence="3" id="KW-0274">FAD</keyword>
<feature type="domain" description="Amine oxidase" evidence="5">
    <location>
        <begin position="313"/>
        <end position="574"/>
    </location>
</feature>
<feature type="compositionally biased region" description="Polar residues" evidence="4">
    <location>
        <begin position="507"/>
        <end position="518"/>
    </location>
</feature>
<name>A0A6J2A7A0_ACIJB</name>
<dbReference type="Pfam" id="PF01593">
    <property type="entry name" value="Amino_oxidase"/>
    <property type="match status" value="2"/>
</dbReference>
<dbReference type="RefSeq" id="XP_053056182.1">
    <property type="nucleotide sequence ID" value="XM_053200207.1"/>
</dbReference>
<dbReference type="Proteomes" id="UP001652583">
    <property type="component" value="Chromosome A3"/>
</dbReference>
<dbReference type="PANTHER" id="PTHR10742:SF416">
    <property type="entry name" value="SPERMINE OXIDASE"/>
    <property type="match status" value="1"/>
</dbReference>
<dbReference type="InterPro" id="IPR050281">
    <property type="entry name" value="Flavin_monoamine_oxidase"/>
</dbReference>
<dbReference type="InterPro" id="IPR002937">
    <property type="entry name" value="Amino_oxidase"/>
</dbReference>
<evidence type="ECO:0000256" key="2">
    <source>
        <dbReference type="ARBA" id="ARBA00022630"/>
    </source>
</evidence>
<dbReference type="SUPFAM" id="SSF54373">
    <property type="entry name" value="FAD-linked reductases, C-terminal domain"/>
    <property type="match status" value="1"/>
</dbReference>
<keyword evidence="2" id="KW-0285">Flavoprotein</keyword>
<feature type="compositionally biased region" description="Basic and acidic residues" evidence="4">
    <location>
        <begin position="274"/>
        <end position="289"/>
    </location>
</feature>
<organism evidence="6 8">
    <name type="scientific">Acinonyx jubatus</name>
    <name type="common">Cheetah</name>
    <dbReference type="NCBI Taxonomy" id="32536"/>
    <lineage>
        <taxon>Eukaryota</taxon>
        <taxon>Metazoa</taxon>
        <taxon>Chordata</taxon>
        <taxon>Craniata</taxon>
        <taxon>Vertebrata</taxon>
        <taxon>Euteleostomi</taxon>
        <taxon>Mammalia</taxon>
        <taxon>Eutheria</taxon>
        <taxon>Laurasiatheria</taxon>
        <taxon>Carnivora</taxon>
        <taxon>Feliformia</taxon>
        <taxon>Felidae</taxon>
        <taxon>Felinae</taxon>
        <taxon>Acinonyx</taxon>
    </lineage>
</organism>
<dbReference type="GO" id="GO:0046208">
    <property type="term" value="P:spermine catabolic process"/>
    <property type="evidence" value="ECO:0007669"/>
    <property type="project" value="TreeGrafter"/>
</dbReference>
<dbReference type="GeneID" id="106980151"/>
<dbReference type="GO" id="GO:0046592">
    <property type="term" value="F:polyamine oxidase activity"/>
    <property type="evidence" value="ECO:0007669"/>
    <property type="project" value="TreeGrafter"/>
</dbReference>
<dbReference type="CTD" id="54498"/>
<feature type="region of interest" description="Disordered" evidence="4">
    <location>
        <begin position="271"/>
        <end position="308"/>
    </location>
</feature>
<evidence type="ECO:0000256" key="1">
    <source>
        <dbReference type="ARBA" id="ARBA00001974"/>
    </source>
</evidence>
<comment type="cofactor">
    <cofactor evidence="1">
        <name>FAD</name>
        <dbReference type="ChEBI" id="CHEBI:57692"/>
    </cofactor>
</comment>
<evidence type="ECO:0000259" key="5">
    <source>
        <dbReference type="Pfam" id="PF01593"/>
    </source>
</evidence>
<dbReference type="Gene3D" id="3.90.660.10">
    <property type="match status" value="1"/>
</dbReference>
<gene>
    <name evidence="7 8 9" type="primary">SMOX</name>
</gene>
<proteinExistence type="predicted"/>
<dbReference type="SUPFAM" id="SSF51905">
    <property type="entry name" value="FAD/NAD(P)-binding domain"/>
    <property type="match status" value="1"/>
</dbReference>
<reference evidence="8 9" key="1">
    <citation type="submission" date="2025-05" db="UniProtKB">
        <authorList>
            <consortium name="RefSeq"/>
        </authorList>
    </citation>
    <scope>IDENTIFICATION</scope>
    <source>
        <tissue evidence="7 8">Blood</tissue>
    </source>
</reference>
<dbReference type="InterPro" id="IPR036188">
    <property type="entry name" value="FAD/NAD-bd_sf"/>
</dbReference>
<dbReference type="KEGG" id="aju:106980151"/>
<protein>
    <submittedName>
        <fullName evidence="7 8">Spermine oxidase isoform X1</fullName>
    </submittedName>
</protein>
<dbReference type="RefSeq" id="XP_026925429.1">
    <property type="nucleotide sequence ID" value="XM_027069628.1"/>
</dbReference>
<dbReference type="RefSeq" id="XP_053056183.1">
    <property type="nucleotide sequence ID" value="XM_053200208.1"/>
</dbReference>
<feature type="domain" description="Amine oxidase" evidence="5">
    <location>
        <begin position="34"/>
        <end position="268"/>
    </location>
</feature>
<dbReference type="AlphaFoldDB" id="A0A6J2A7A0"/>
<evidence type="ECO:0000256" key="4">
    <source>
        <dbReference type="SAM" id="MobiDB-lite"/>
    </source>
</evidence>